<keyword evidence="3 5" id="KW-0413">Isomerase</keyword>
<comment type="similarity">
    <text evidence="1">Belongs to the tRNA pseudouridine synthase TruA family.</text>
</comment>
<dbReference type="PIRSF" id="PIRSF001430">
    <property type="entry name" value="tRNA_psdUrid_synth"/>
    <property type="match status" value="1"/>
</dbReference>
<dbReference type="CDD" id="cd02570">
    <property type="entry name" value="PseudoU_synth_EcTruA"/>
    <property type="match status" value="1"/>
</dbReference>
<dbReference type="NCBIfam" id="TIGR00071">
    <property type="entry name" value="hisT_truA"/>
    <property type="match status" value="1"/>
</dbReference>
<comment type="caution">
    <text evidence="5">The sequence shown here is derived from an EMBL/GenBank/DDBJ whole genome shotgun (WGS) entry which is preliminary data.</text>
</comment>
<evidence type="ECO:0000259" key="4">
    <source>
        <dbReference type="Pfam" id="PF01416"/>
    </source>
</evidence>
<proteinExistence type="inferred from homology"/>
<evidence type="ECO:0000313" key="5">
    <source>
        <dbReference type="EMBL" id="OIQ96736.1"/>
    </source>
</evidence>
<dbReference type="GO" id="GO:0003723">
    <property type="term" value="F:RNA binding"/>
    <property type="evidence" value="ECO:0007669"/>
    <property type="project" value="InterPro"/>
</dbReference>
<dbReference type="EC" id="5.4.99.12" evidence="5"/>
<dbReference type="PANTHER" id="PTHR11142:SF0">
    <property type="entry name" value="TRNA PSEUDOURIDINE SYNTHASE-LIKE 1"/>
    <property type="match status" value="1"/>
</dbReference>
<evidence type="ECO:0000256" key="3">
    <source>
        <dbReference type="ARBA" id="ARBA00023235"/>
    </source>
</evidence>
<dbReference type="InterPro" id="IPR001406">
    <property type="entry name" value="PsdUridine_synth_TruA"/>
</dbReference>
<dbReference type="Gene3D" id="3.30.70.660">
    <property type="entry name" value="Pseudouridine synthase I, catalytic domain, C-terminal subdomain"/>
    <property type="match status" value="1"/>
</dbReference>
<dbReference type="HAMAP" id="MF_00171">
    <property type="entry name" value="TruA"/>
    <property type="match status" value="1"/>
</dbReference>
<dbReference type="EMBL" id="MLJW01000143">
    <property type="protein sequence ID" value="OIQ96736.1"/>
    <property type="molecule type" value="Genomic_DNA"/>
</dbReference>
<dbReference type="InterPro" id="IPR020094">
    <property type="entry name" value="TruA/RsuA/RluB/E/F_N"/>
</dbReference>
<dbReference type="PANTHER" id="PTHR11142">
    <property type="entry name" value="PSEUDOURIDYLATE SYNTHASE"/>
    <property type="match status" value="1"/>
</dbReference>
<organism evidence="5">
    <name type="scientific">mine drainage metagenome</name>
    <dbReference type="NCBI Taxonomy" id="410659"/>
    <lineage>
        <taxon>unclassified sequences</taxon>
        <taxon>metagenomes</taxon>
        <taxon>ecological metagenomes</taxon>
    </lineage>
</organism>
<dbReference type="SUPFAM" id="SSF55120">
    <property type="entry name" value="Pseudouridine synthase"/>
    <property type="match status" value="1"/>
</dbReference>
<dbReference type="Pfam" id="PF01416">
    <property type="entry name" value="PseudoU_synth_1"/>
    <property type="match status" value="2"/>
</dbReference>
<dbReference type="InterPro" id="IPR020097">
    <property type="entry name" value="PsdUridine_synth_TruA_a/b_dom"/>
</dbReference>
<feature type="domain" description="Pseudouridine synthase I TruA alpha/beta" evidence="4">
    <location>
        <begin position="143"/>
        <end position="245"/>
    </location>
</feature>
<dbReference type="GO" id="GO:0031119">
    <property type="term" value="P:tRNA pseudouridine synthesis"/>
    <property type="evidence" value="ECO:0007669"/>
    <property type="project" value="TreeGrafter"/>
</dbReference>
<keyword evidence="2" id="KW-0819">tRNA processing</keyword>
<dbReference type="GO" id="GO:0160147">
    <property type="term" value="F:tRNA pseudouridine(38-40) synthase activity"/>
    <property type="evidence" value="ECO:0007669"/>
    <property type="project" value="UniProtKB-EC"/>
</dbReference>
<accession>A0A1J5RKM1</accession>
<evidence type="ECO:0000256" key="2">
    <source>
        <dbReference type="ARBA" id="ARBA00022694"/>
    </source>
</evidence>
<protein>
    <submittedName>
        <fullName evidence="5">tRNA pseudouridine synthase A</fullName>
        <ecNumber evidence="5">5.4.99.12</ecNumber>
    </submittedName>
</protein>
<sequence>MTRIALGLEYDGASFQGWQSQPNGNTVQDVLERALGAVAGEAIRVVCAGRTDAGVHALAQVVHFDTLADRPISAWVRGTNAHLPDTVAVCWAVPVDAEFHARFAARSRRYRYLLYNHPVRPAVNHGKVGWFHLGLDVERMNHACAQLIGEHDFSAFRAAECQAKSPVKTLHRAEVERRGDLLVFEFHADAFLHHMVRNLVGALVAVGKGRQSPEWIAELLAGRDRRRAAPTFSPAGLYLAGVEYESRWCLPGADRIIAAFALPGSD</sequence>
<gene>
    <name evidence="5" type="primary">truA_6</name>
    <name evidence="5" type="ORF">GALL_211970</name>
</gene>
<evidence type="ECO:0000256" key="1">
    <source>
        <dbReference type="ARBA" id="ARBA00009375"/>
    </source>
</evidence>
<dbReference type="FunFam" id="3.30.70.580:FF:000001">
    <property type="entry name" value="tRNA pseudouridine synthase A"/>
    <property type="match status" value="1"/>
</dbReference>
<dbReference type="Gene3D" id="3.30.70.580">
    <property type="entry name" value="Pseudouridine synthase I, catalytic domain, N-terminal subdomain"/>
    <property type="match status" value="1"/>
</dbReference>
<dbReference type="InterPro" id="IPR020103">
    <property type="entry name" value="PsdUridine_synth_cat_dom_sf"/>
</dbReference>
<reference evidence="5" key="1">
    <citation type="submission" date="2016-10" db="EMBL/GenBank/DDBJ databases">
        <title>Sequence of Gallionella enrichment culture.</title>
        <authorList>
            <person name="Poehlein A."/>
            <person name="Muehling M."/>
            <person name="Daniel R."/>
        </authorList>
    </citation>
    <scope>NUCLEOTIDE SEQUENCE</scope>
</reference>
<name>A0A1J5RKM1_9ZZZZ</name>
<feature type="domain" description="Pseudouridine synthase I TruA alpha/beta" evidence="4">
    <location>
        <begin position="9"/>
        <end position="103"/>
    </location>
</feature>
<dbReference type="AlphaFoldDB" id="A0A1J5RKM1"/>
<dbReference type="InterPro" id="IPR020095">
    <property type="entry name" value="PsdUridine_synth_TruA_C"/>
</dbReference>